<keyword evidence="1" id="KW-0812">Transmembrane</keyword>
<proteinExistence type="predicted"/>
<evidence type="ECO:0000313" key="3">
    <source>
        <dbReference type="Proteomes" id="UP000198618"/>
    </source>
</evidence>
<keyword evidence="1" id="KW-0472">Membrane</keyword>
<accession>A0A1H9Y3T2</accession>
<keyword evidence="1" id="KW-1133">Transmembrane helix</keyword>
<feature type="transmembrane region" description="Helical" evidence="1">
    <location>
        <begin position="6"/>
        <end position="25"/>
    </location>
</feature>
<evidence type="ECO:0008006" key="4">
    <source>
        <dbReference type="Google" id="ProtNLM"/>
    </source>
</evidence>
<dbReference type="RefSeq" id="WP_090865849.1">
    <property type="nucleotide sequence ID" value="NZ_FOHE01000001.1"/>
</dbReference>
<gene>
    <name evidence="2" type="ORF">SAMN05216389_101175</name>
</gene>
<reference evidence="2 3" key="1">
    <citation type="submission" date="2016-10" db="EMBL/GenBank/DDBJ databases">
        <authorList>
            <person name="de Groot N.N."/>
        </authorList>
    </citation>
    <scope>NUCLEOTIDE SEQUENCE [LARGE SCALE GENOMIC DNA]</scope>
    <source>
        <strain evidence="2 3">IBRC-M 10780</strain>
    </source>
</reference>
<dbReference type="AlphaFoldDB" id="A0A1H9Y3T2"/>
<organism evidence="2 3">
    <name type="scientific">Oceanobacillus limi</name>
    <dbReference type="NCBI Taxonomy" id="930131"/>
    <lineage>
        <taxon>Bacteria</taxon>
        <taxon>Bacillati</taxon>
        <taxon>Bacillota</taxon>
        <taxon>Bacilli</taxon>
        <taxon>Bacillales</taxon>
        <taxon>Bacillaceae</taxon>
        <taxon>Oceanobacillus</taxon>
    </lineage>
</organism>
<dbReference type="EMBL" id="FOHE01000001">
    <property type="protein sequence ID" value="SES63499.1"/>
    <property type="molecule type" value="Genomic_DNA"/>
</dbReference>
<sequence length="115" mass="13452">MDKKTGIEVIVLVVVLAALVLYGVNDSKSQEKKKRNLREDTYAYILENGYDQAEIKEVYVTDFSEQIENEEIDQHLAIVVLEDETKEYPIYTYRKNSNELIEFDIENNEIIELSE</sequence>
<protein>
    <recommendedName>
        <fullName evidence="4">DUF3139 domain-containing protein</fullName>
    </recommendedName>
</protein>
<evidence type="ECO:0000313" key="2">
    <source>
        <dbReference type="EMBL" id="SES63499.1"/>
    </source>
</evidence>
<name>A0A1H9Y3T2_9BACI</name>
<keyword evidence="3" id="KW-1185">Reference proteome</keyword>
<dbReference type="STRING" id="930131.SAMN05216389_101175"/>
<dbReference type="Proteomes" id="UP000198618">
    <property type="component" value="Unassembled WGS sequence"/>
</dbReference>
<evidence type="ECO:0000256" key="1">
    <source>
        <dbReference type="SAM" id="Phobius"/>
    </source>
</evidence>